<comment type="caution">
    <text evidence="1">The sequence shown here is derived from an EMBL/GenBank/DDBJ whole genome shotgun (WGS) entry which is preliminary data.</text>
</comment>
<evidence type="ECO:0000313" key="2">
    <source>
        <dbReference type="Proteomes" id="UP000828048"/>
    </source>
</evidence>
<evidence type="ECO:0000313" key="1">
    <source>
        <dbReference type="EMBL" id="KAH7853492.1"/>
    </source>
</evidence>
<reference evidence="1 2" key="1">
    <citation type="journal article" date="2021" name="Hortic Res">
        <title>High-quality reference genome and annotation aids understanding of berry development for evergreen blueberry (Vaccinium darrowii).</title>
        <authorList>
            <person name="Yu J."/>
            <person name="Hulse-Kemp A.M."/>
            <person name="Babiker E."/>
            <person name="Staton M."/>
        </authorList>
    </citation>
    <scope>NUCLEOTIDE SEQUENCE [LARGE SCALE GENOMIC DNA]</scope>
    <source>
        <strain evidence="2">cv. NJ 8807/NJ 8810</strain>
        <tissue evidence="1">Young leaf</tissue>
    </source>
</reference>
<keyword evidence="2" id="KW-1185">Reference proteome</keyword>
<gene>
    <name evidence="1" type="ORF">Vadar_003073</name>
</gene>
<organism evidence="1 2">
    <name type="scientific">Vaccinium darrowii</name>
    <dbReference type="NCBI Taxonomy" id="229202"/>
    <lineage>
        <taxon>Eukaryota</taxon>
        <taxon>Viridiplantae</taxon>
        <taxon>Streptophyta</taxon>
        <taxon>Embryophyta</taxon>
        <taxon>Tracheophyta</taxon>
        <taxon>Spermatophyta</taxon>
        <taxon>Magnoliopsida</taxon>
        <taxon>eudicotyledons</taxon>
        <taxon>Gunneridae</taxon>
        <taxon>Pentapetalae</taxon>
        <taxon>asterids</taxon>
        <taxon>Ericales</taxon>
        <taxon>Ericaceae</taxon>
        <taxon>Vaccinioideae</taxon>
        <taxon>Vaccinieae</taxon>
        <taxon>Vaccinium</taxon>
    </lineage>
</organism>
<proteinExistence type="predicted"/>
<protein>
    <submittedName>
        <fullName evidence="1">Uncharacterized protein</fullName>
    </submittedName>
</protein>
<dbReference type="EMBL" id="CM037161">
    <property type="protein sequence ID" value="KAH7853492.1"/>
    <property type="molecule type" value="Genomic_DNA"/>
</dbReference>
<dbReference type="Proteomes" id="UP000828048">
    <property type="component" value="Chromosome 11"/>
</dbReference>
<sequence length="158" mass="17773">MLEIESANVSNSGSIAEMDYLWGSAAIRIRKEREQEQDLSSDMIQDVEAVERRRTQFRENLHIDLKMCAYTVLHFPYGRTVVEEQPSSSDDMNEASLSMGFIEPVKFASLGLLAIAFVSISSPHVEMRKLGYEALGGFKTALEHTLLGSNHHLKLAWV</sequence>
<name>A0ACB7YIM7_9ERIC</name>
<accession>A0ACB7YIM7</accession>